<name>A0A7I8VN32_9ANNE</name>
<protein>
    <submittedName>
        <fullName evidence="2">Uncharacterized protein</fullName>
    </submittedName>
</protein>
<keyword evidence="3" id="KW-1185">Reference proteome</keyword>
<evidence type="ECO:0000256" key="1">
    <source>
        <dbReference type="SAM" id="MobiDB-lite"/>
    </source>
</evidence>
<organism evidence="2 3">
    <name type="scientific">Dimorphilus gyrociliatus</name>
    <dbReference type="NCBI Taxonomy" id="2664684"/>
    <lineage>
        <taxon>Eukaryota</taxon>
        <taxon>Metazoa</taxon>
        <taxon>Spiralia</taxon>
        <taxon>Lophotrochozoa</taxon>
        <taxon>Annelida</taxon>
        <taxon>Polychaeta</taxon>
        <taxon>Polychaeta incertae sedis</taxon>
        <taxon>Dinophilidae</taxon>
        <taxon>Dimorphilus</taxon>
    </lineage>
</organism>
<feature type="region of interest" description="Disordered" evidence="1">
    <location>
        <begin position="145"/>
        <end position="164"/>
    </location>
</feature>
<dbReference type="Proteomes" id="UP000549394">
    <property type="component" value="Unassembled WGS sequence"/>
</dbReference>
<comment type="caution">
    <text evidence="2">The sequence shown here is derived from an EMBL/GenBank/DDBJ whole genome shotgun (WGS) entry which is preliminary data.</text>
</comment>
<evidence type="ECO:0000313" key="2">
    <source>
        <dbReference type="EMBL" id="CAD5117137.1"/>
    </source>
</evidence>
<accession>A0A7I8VN32</accession>
<dbReference type="AlphaFoldDB" id="A0A7I8VN32"/>
<feature type="region of interest" description="Disordered" evidence="1">
    <location>
        <begin position="1"/>
        <end position="32"/>
    </location>
</feature>
<sequence length="210" mass="23587">MQSQLLQTPDEWAATTDHYHSRRRSQHTRSWSVDDQLQQAFRINQLKRMMSTPPSCCKPISNGHCTTPTKFRIQRGSVEGLNQEIETLVFTASSQCVQACCTPPRDGRRPPLIEILSHNMQTQTPSSFGDIQLDDDSAKVETLKPAPIREPPDGCCEQQENEDSKISLPTVKEPLLSATTLIPSTNSAFKSYCSRQLPLKVSYEKALQPD</sequence>
<dbReference type="EMBL" id="CAJFCJ010000007">
    <property type="protein sequence ID" value="CAD5117137.1"/>
    <property type="molecule type" value="Genomic_DNA"/>
</dbReference>
<reference evidence="2 3" key="1">
    <citation type="submission" date="2020-08" db="EMBL/GenBank/DDBJ databases">
        <authorList>
            <person name="Hejnol A."/>
        </authorList>
    </citation>
    <scope>NUCLEOTIDE SEQUENCE [LARGE SCALE GENOMIC DNA]</scope>
</reference>
<gene>
    <name evidence="2" type="ORF">DGYR_LOCUS5695</name>
</gene>
<proteinExistence type="predicted"/>
<dbReference type="OrthoDB" id="10037581at2759"/>
<evidence type="ECO:0000313" key="3">
    <source>
        <dbReference type="Proteomes" id="UP000549394"/>
    </source>
</evidence>